<proteinExistence type="predicted"/>
<evidence type="ECO:0000313" key="2">
    <source>
        <dbReference type="EMBL" id="KAK7683677.1"/>
    </source>
</evidence>
<dbReference type="EMBL" id="JASBNA010000029">
    <property type="protein sequence ID" value="KAK7683677.1"/>
    <property type="molecule type" value="Genomic_DNA"/>
</dbReference>
<sequence>MDGPRCTRSGAKFSPYKTEEPLSVLKTEEPLSVLKTSIDISQPLQDTFSYAWDAENAQDLDDTEGCPLEEEDGTKDDTDDDTNSVDSCKKDGSYEDDPYPPTYSPSKAINSTTDDSSLMKQDARKRAYCRKKKQKTRERKRSEPGHSLFSPKFKVRVALSQKLSKLAFMRTDSNVANLRAAKGAWVGVRGAVGRGLRSLHSLLEEGYEYKAWDGITPFVVTDEEDRIFVVFAGRPQDPSYKDDCLLADAVMQATHNKLQFGSGDCQVLPRPMNGCAKNWRGNFKVANVGVSYGGGQKSPGNLCHTKHNREVLNQFFQQPCIRRLANFANSAFAFYAPKLNQYYRKHLDQLWQHNKRLKVNVPMNIFPAASINFGPEAVSCDHLDHNNLAGGLCSVTAGGDFDPTKGGHIYLVNLRLVVEFPPGSTILIPSSVIRHGNVPIQTGETRTSFTQYAAGGLFRWVEYGFKTWDQFWESDRERALRELENRSGKWKDYLSLFSKVNELEHDHTTVRNSLST</sequence>
<organism evidence="2 3">
    <name type="scientific">Cerrena zonata</name>
    <dbReference type="NCBI Taxonomy" id="2478898"/>
    <lineage>
        <taxon>Eukaryota</taxon>
        <taxon>Fungi</taxon>
        <taxon>Dikarya</taxon>
        <taxon>Basidiomycota</taxon>
        <taxon>Agaricomycotina</taxon>
        <taxon>Agaricomycetes</taxon>
        <taxon>Polyporales</taxon>
        <taxon>Cerrenaceae</taxon>
        <taxon>Cerrena</taxon>
    </lineage>
</organism>
<dbReference type="Proteomes" id="UP001385951">
    <property type="component" value="Unassembled WGS sequence"/>
</dbReference>
<evidence type="ECO:0000256" key="1">
    <source>
        <dbReference type="SAM" id="MobiDB-lite"/>
    </source>
</evidence>
<reference evidence="2 3" key="1">
    <citation type="submission" date="2022-09" db="EMBL/GenBank/DDBJ databases">
        <authorList>
            <person name="Palmer J.M."/>
        </authorList>
    </citation>
    <scope>NUCLEOTIDE SEQUENCE [LARGE SCALE GENOMIC DNA]</scope>
    <source>
        <strain evidence="2 3">DSM 7382</strain>
    </source>
</reference>
<feature type="region of interest" description="Disordered" evidence="1">
    <location>
        <begin position="1"/>
        <end position="20"/>
    </location>
</feature>
<comment type="caution">
    <text evidence="2">The sequence shown here is derived from an EMBL/GenBank/DDBJ whole genome shotgun (WGS) entry which is preliminary data.</text>
</comment>
<feature type="region of interest" description="Disordered" evidence="1">
    <location>
        <begin position="52"/>
        <end position="146"/>
    </location>
</feature>
<dbReference type="AlphaFoldDB" id="A0AAW0FU80"/>
<feature type="compositionally biased region" description="Polar residues" evidence="1">
    <location>
        <begin position="104"/>
        <end position="119"/>
    </location>
</feature>
<feature type="compositionally biased region" description="Basic residues" evidence="1">
    <location>
        <begin position="126"/>
        <end position="139"/>
    </location>
</feature>
<dbReference type="Gene3D" id="3.60.130.30">
    <property type="match status" value="1"/>
</dbReference>
<protein>
    <submittedName>
        <fullName evidence="2">Uncharacterized protein</fullName>
    </submittedName>
</protein>
<evidence type="ECO:0000313" key="3">
    <source>
        <dbReference type="Proteomes" id="UP001385951"/>
    </source>
</evidence>
<keyword evidence="3" id="KW-1185">Reference proteome</keyword>
<gene>
    <name evidence="2" type="ORF">QCA50_013053</name>
</gene>
<feature type="compositionally biased region" description="Acidic residues" evidence="1">
    <location>
        <begin position="56"/>
        <end position="83"/>
    </location>
</feature>
<name>A0AAW0FU80_9APHY</name>
<accession>A0AAW0FU80</accession>